<dbReference type="EMBL" id="ML978206">
    <property type="protein sequence ID" value="KAF2028941.1"/>
    <property type="molecule type" value="Genomic_DNA"/>
</dbReference>
<keyword evidence="2" id="KW-1185">Reference proteome</keyword>
<proteinExistence type="predicted"/>
<evidence type="ECO:0000313" key="1">
    <source>
        <dbReference type="EMBL" id="KAF2028941.1"/>
    </source>
</evidence>
<evidence type="ECO:0000313" key="2">
    <source>
        <dbReference type="Proteomes" id="UP000799777"/>
    </source>
</evidence>
<sequence>VKQTLQLWAAHRLLMKGWQLCVPGSLQMMPIVDRNSLSYGSVPAPRVLQNQLDQILENYCARNEAQCLRELQAKMLSRQCSQVALYSVVAILLNIRERDIWRLLPWANGRNHNYKWRHPSPAATLIKQSVYSSNLLLCHL</sequence>
<accession>A0A9P4H974</accession>
<protein>
    <submittedName>
        <fullName evidence="1">Uncharacterized protein</fullName>
    </submittedName>
</protein>
<organism evidence="1 2">
    <name type="scientific">Setomelanomma holmii</name>
    <dbReference type="NCBI Taxonomy" id="210430"/>
    <lineage>
        <taxon>Eukaryota</taxon>
        <taxon>Fungi</taxon>
        <taxon>Dikarya</taxon>
        <taxon>Ascomycota</taxon>
        <taxon>Pezizomycotina</taxon>
        <taxon>Dothideomycetes</taxon>
        <taxon>Pleosporomycetidae</taxon>
        <taxon>Pleosporales</taxon>
        <taxon>Pleosporineae</taxon>
        <taxon>Phaeosphaeriaceae</taxon>
        <taxon>Setomelanomma</taxon>
    </lineage>
</organism>
<dbReference type="AlphaFoldDB" id="A0A9P4H974"/>
<dbReference type="OrthoDB" id="5362630at2759"/>
<gene>
    <name evidence="1" type="ORF">EK21DRAFT_15799</name>
</gene>
<dbReference type="Proteomes" id="UP000799777">
    <property type="component" value="Unassembled WGS sequence"/>
</dbReference>
<name>A0A9P4H974_9PLEO</name>
<comment type="caution">
    <text evidence="1">The sequence shown here is derived from an EMBL/GenBank/DDBJ whole genome shotgun (WGS) entry which is preliminary data.</text>
</comment>
<feature type="non-terminal residue" evidence="1">
    <location>
        <position position="1"/>
    </location>
</feature>
<feature type="non-terminal residue" evidence="1">
    <location>
        <position position="140"/>
    </location>
</feature>
<reference evidence="1" key="1">
    <citation type="journal article" date="2020" name="Stud. Mycol.">
        <title>101 Dothideomycetes genomes: a test case for predicting lifestyles and emergence of pathogens.</title>
        <authorList>
            <person name="Haridas S."/>
            <person name="Albert R."/>
            <person name="Binder M."/>
            <person name="Bloem J."/>
            <person name="Labutti K."/>
            <person name="Salamov A."/>
            <person name="Andreopoulos B."/>
            <person name="Baker S."/>
            <person name="Barry K."/>
            <person name="Bills G."/>
            <person name="Bluhm B."/>
            <person name="Cannon C."/>
            <person name="Castanera R."/>
            <person name="Culley D."/>
            <person name="Daum C."/>
            <person name="Ezra D."/>
            <person name="Gonzalez J."/>
            <person name="Henrissat B."/>
            <person name="Kuo A."/>
            <person name="Liang C."/>
            <person name="Lipzen A."/>
            <person name="Lutzoni F."/>
            <person name="Magnuson J."/>
            <person name="Mondo S."/>
            <person name="Nolan M."/>
            <person name="Ohm R."/>
            <person name="Pangilinan J."/>
            <person name="Park H.-J."/>
            <person name="Ramirez L."/>
            <person name="Alfaro M."/>
            <person name="Sun H."/>
            <person name="Tritt A."/>
            <person name="Yoshinaga Y."/>
            <person name="Zwiers L.-H."/>
            <person name="Turgeon B."/>
            <person name="Goodwin S."/>
            <person name="Spatafora J."/>
            <person name="Crous P."/>
            <person name="Grigoriev I."/>
        </authorList>
    </citation>
    <scope>NUCLEOTIDE SEQUENCE</scope>
    <source>
        <strain evidence="1">CBS 110217</strain>
    </source>
</reference>